<dbReference type="AlphaFoldDB" id="A0A1I5I9K8"/>
<name>A0A1I5I9K8_PSUAM</name>
<organism evidence="1 2">
    <name type="scientific">Pseudonocardia ammonioxydans</name>
    <dbReference type="NCBI Taxonomy" id="260086"/>
    <lineage>
        <taxon>Bacteria</taxon>
        <taxon>Bacillati</taxon>
        <taxon>Actinomycetota</taxon>
        <taxon>Actinomycetes</taxon>
        <taxon>Pseudonocardiales</taxon>
        <taxon>Pseudonocardiaceae</taxon>
        <taxon>Pseudonocardia</taxon>
    </lineage>
</organism>
<dbReference type="RefSeq" id="WP_093357149.1">
    <property type="nucleotide sequence ID" value="NZ_FOUY01000093.1"/>
</dbReference>
<protein>
    <submittedName>
        <fullName evidence="1">Uncharacterized protein</fullName>
    </submittedName>
</protein>
<dbReference type="STRING" id="260086.SAMN05216207_10934"/>
<dbReference type="OrthoDB" id="4556077at2"/>
<evidence type="ECO:0000313" key="1">
    <source>
        <dbReference type="EMBL" id="SFO57262.1"/>
    </source>
</evidence>
<proteinExistence type="predicted"/>
<dbReference type="Proteomes" id="UP000199614">
    <property type="component" value="Unassembled WGS sequence"/>
</dbReference>
<keyword evidence="2" id="KW-1185">Reference proteome</keyword>
<accession>A0A1I5I9K8</accession>
<dbReference type="EMBL" id="FOUY01000093">
    <property type="protein sequence ID" value="SFO57262.1"/>
    <property type="molecule type" value="Genomic_DNA"/>
</dbReference>
<evidence type="ECO:0000313" key="2">
    <source>
        <dbReference type="Proteomes" id="UP000199614"/>
    </source>
</evidence>
<reference evidence="1 2" key="1">
    <citation type="submission" date="2016-10" db="EMBL/GenBank/DDBJ databases">
        <authorList>
            <person name="de Groot N.N."/>
        </authorList>
    </citation>
    <scope>NUCLEOTIDE SEQUENCE [LARGE SCALE GENOMIC DNA]</scope>
    <source>
        <strain evidence="1 2">CGMCC 4.1877</strain>
    </source>
</reference>
<sequence length="162" mass="17579">MNGEEAARLARYRQSTDIRRIACDVFGATVVEVSAGPGVLAARQLDDPLAGVRAAAFVQSVGRAELYNHTVQARAAGRSWHDIAAALGLGEDHGDPAQMAFEVVVEGQAVQRQRPIWRPTARWTCASCRGRVVDSGPYEAYVSDNESGHAKECVRLHRGRQP</sequence>
<gene>
    <name evidence="1" type="ORF">SAMN05216207_10934</name>
</gene>